<protein>
    <recommendedName>
        <fullName evidence="1">F-box domain-containing protein</fullName>
    </recommendedName>
</protein>
<keyword evidence="3" id="KW-1185">Reference proteome</keyword>
<dbReference type="InterPro" id="IPR036047">
    <property type="entry name" value="F-box-like_dom_sf"/>
</dbReference>
<dbReference type="InterPro" id="IPR001810">
    <property type="entry name" value="F-box_dom"/>
</dbReference>
<evidence type="ECO:0000259" key="1">
    <source>
        <dbReference type="PROSITE" id="PS50181"/>
    </source>
</evidence>
<name>A0AA38T7J3_9ASTR</name>
<comment type="caution">
    <text evidence="2">The sequence shown here is derived from an EMBL/GenBank/DDBJ whole genome shotgun (WGS) entry which is preliminary data.</text>
</comment>
<dbReference type="PROSITE" id="PS50181">
    <property type="entry name" value="FBOX"/>
    <property type="match status" value="1"/>
</dbReference>
<dbReference type="Proteomes" id="UP001172457">
    <property type="component" value="Chromosome 4"/>
</dbReference>
<reference evidence="2" key="1">
    <citation type="submission" date="2023-03" db="EMBL/GenBank/DDBJ databases">
        <title>Chromosome-scale reference genome and RAD-based genetic map of yellow starthistle (Centaurea solstitialis) reveal putative structural variation and QTLs associated with invader traits.</title>
        <authorList>
            <person name="Reatini B."/>
            <person name="Cang F.A."/>
            <person name="Jiang Q."/>
            <person name="Mckibben M.T.W."/>
            <person name="Barker M.S."/>
            <person name="Rieseberg L.H."/>
            <person name="Dlugosch K.M."/>
        </authorList>
    </citation>
    <scope>NUCLEOTIDE SEQUENCE</scope>
    <source>
        <strain evidence="2">CAN-66</strain>
        <tissue evidence="2">Leaf</tissue>
    </source>
</reference>
<dbReference type="SUPFAM" id="SSF81383">
    <property type="entry name" value="F-box domain"/>
    <property type="match status" value="1"/>
</dbReference>
<sequence>MPPLPPYATIDLGSYKAILNGHMWQSVPHRYHPHTGGNTVVDEGTLIHPSMEDLPVELTIDIHSRLPVKAIIHYKLVCKKWRNLVSNASFVNLLLSRSPTGLIVHHHPRINRTND</sequence>
<dbReference type="AlphaFoldDB" id="A0AA38T7J3"/>
<accession>A0AA38T7J3</accession>
<organism evidence="2 3">
    <name type="scientific">Centaurea solstitialis</name>
    <name type="common">yellow star-thistle</name>
    <dbReference type="NCBI Taxonomy" id="347529"/>
    <lineage>
        <taxon>Eukaryota</taxon>
        <taxon>Viridiplantae</taxon>
        <taxon>Streptophyta</taxon>
        <taxon>Embryophyta</taxon>
        <taxon>Tracheophyta</taxon>
        <taxon>Spermatophyta</taxon>
        <taxon>Magnoliopsida</taxon>
        <taxon>eudicotyledons</taxon>
        <taxon>Gunneridae</taxon>
        <taxon>Pentapetalae</taxon>
        <taxon>asterids</taxon>
        <taxon>campanulids</taxon>
        <taxon>Asterales</taxon>
        <taxon>Asteraceae</taxon>
        <taxon>Carduoideae</taxon>
        <taxon>Cardueae</taxon>
        <taxon>Centaureinae</taxon>
        <taxon>Centaurea</taxon>
    </lineage>
</organism>
<dbReference type="SMART" id="SM00256">
    <property type="entry name" value="FBOX"/>
    <property type="match status" value="1"/>
</dbReference>
<evidence type="ECO:0000313" key="3">
    <source>
        <dbReference type="Proteomes" id="UP001172457"/>
    </source>
</evidence>
<dbReference type="Gene3D" id="1.20.1280.50">
    <property type="match status" value="1"/>
</dbReference>
<proteinExistence type="predicted"/>
<dbReference type="EMBL" id="JARYMX010000004">
    <property type="protein sequence ID" value="KAJ9551778.1"/>
    <property type="molecule type" value="Genomic_DNA"/>
</dbReference>
<evidence type="ECO:0000313" key="2">
    <source>
        <dbReference type="EMBL" id="KAJ9551778.1"/>
    </source>
</evidence>
<dbReference type="Pfam" id="PF12937">
    <property type="entry name" value="F-box-like"/>
    <property type="match status" value="1"/>
</dbReference>
<gene>
    <name evidence="2" type="ORF">OSB04_015823</name>
</gene>
<feature type="domain" description="F-box" evidence="1">
    <location>
        <begin position="48"/>
        <end position="93"/>
    </location>
</feature>